<protein>
    <recommendedName>
        <fullName evidence="5">Zn(2)-C6 fungal-type domain-containing protein</fullName>
    </recommendedName>
</protein>
<feature type="domain" description="Zn(2)-C6 fungal-type" evidence="5">
    <location>
        <begin position="21"/>
        <end position="50"/>
    </location>
</feature>
<feature type="compositionally biased region" description="Polar residues" evidence="4">
    <location>
        <begin position="681"/>
        <end position="693"/>
    </location>
</feature>
<dbReference type="PROSITE" id="PS00463">
    <property type="entry name" value="ZN2_CY6_FUNGAL_1"/>
    <property type="match status" value="1"/>
</dbReference>
<dbReference type="SMART" id="SM00066">
    <property type="entry name" value="GAL4"/>
    <property type="match status" value="1"/>
</dbReference>
<dbReference type="GO" id="GO:0006351">
    <property type="term" value="P:DNA-templated transcription"/>
    <property type="evidence" value="ECO:0007669"/>
    <property type="project" value="InterPro"/>
</dbReference>
<proteinExistence type="predicted"/>
<evidence type="ECO:0000256" key="1">
    <source>
        <dbReference type="ARBA" id="ARBA00004123"/>
    </source>
</evidence>
<dbReference type="GO" id="GO:0000981">
    <property type="term" value="F:DNA-binding transcription factor activity, RNA polymerase II-specific"/>
    <property type="evidence" value="ECO:0007669"/>
    <property type="project" value="InterPro"/>
</dbReference>
<dbReference type="EMBL" id="KN840542">
    <property type="protein sequence ID" value="KIP05474.1"/>
    <property type="molecule type" value="Genomic_DNA"/>
</dbReference>
<dbReference type="InterPro" id="IPR036864">
    <property type="entry name" value="Zn2-C6_fun-type_DNA-bd_sf"/>
</dbReference>
<dbReference type="SMART" id="SM00906">
    <property type="entry name" value="Fungal_trans"/>
    <property type="match status" value="1"/>
</dbReference>
<organism evidence="6 7">
    <name type="scientific">Phlebiopsis gigantea (strain 11061_1 CR5-6)</name>
    <name type="common">White-rot fungus</name>
    <name type="synonym">Peniophora gigantea</name>
    <dbReference type="NCBI Taxonomy" id="745531"/>
    <lineage>
        <taxon>Eukaryota</taxon>
        <taxon>Fungi</taxon>
        <taxon>Dikarya</taxon>
        <taxon>Basidiomycota</taxon>
        <taxon>Agaricomycotina</taxon>
        <taxon>Agaricomycetes</taxon>
        <taxon>Polyporales</taxon>
        <taxon>Phanerochaetaceae</taxon>
        <taxon>Phlebiopsis</taxon>
    </lineage>
</organism>
<dbReference type="PROSITE" id="PS50048">
    <property type="entry name" value="ZN2_CY6_FUNGAL_2"/>
    <property type="match status" value="1"/>
</dbReference>
<evidence type="ECO:0000313" key="7">
    <source>
        <dbReference type="Proteomes" id="UP000053257"/>
    </source>
</evidence>
<feature type="region of interest" description="Disordered" evidence="4">
    <location>
        <begin position="621"/>
        <end position="642"/>
    </location>
</feature>
<evidence type="ECO:0000256" key="2">
    <source>
        <dbReference type="ARBA" id="ARBA00022723"/>
    </source>
</evidence>
<feature type="compositionally biased region" description="Polar residues" evidence="4">
    <location>
        <begin position="624"/>
        <end position="640"/>
    </location>
</feature>
<accession>A0A0C3NKG0</accession>
<evidence type="ECO:0000313" key="6">
    <source>
        <dbReference type="EMBL" id="KIP05474.1"/>
    </source>
</evidence>
<dbReference type="CDD" id="cd00067">
    <property type="entry name" value="GAL4"/>
    <property type="match status" value="1"/>
</dbReference>
<dbReference type="OrthoDB" id="424974at2759"/>
<dbReference type="GO" id="GO:0003677">
    <property type="term" value="F:DNA binding"/>
    <property type="evidence" value="ECO:0007669"/>
    <property type="project" value="InterPro"/>
</dbReference>
<dbReference type="InterPro" id="IPR007219">
    <property type="entry name" value="XnlR_reg_dom"/>
</dbReference>
<dbReference type="Pfam" id="PF04082">
    <property type="entry name" value="Fungal_trans"/>
    <property type="match status" value="1"/>
</dbReference>
<keyword evidence="2" id="KW-0479">Metal-binding</keyword>
<dbReference type="HOGENOM" id="CLU_007340_4_1_1"/>
<dbReference type="GO" id="GO:0008270">
    <property type="term" value="F:zinc ion binding"/>
    <property type="evidence" value="ECO:0007669"/>
    <property type="project" value="InterPro"/>
</dbReference>
<dbReference type="InterPro" id="IPR001138">
    <property type="entry name" value="Zn2Cys6_DnaBD"/>
</dbReference>
<dbReference type="CDD" id="cd12148">
    <property type="entry name" value="fungal_TF_MHR"/>
    <property type="match status" value="1"/>
</dbReference>
<dbReference type="Gene3D" id="4.10.240.10">
    <property type="entry name" value="Zn(2)-C6 fungal-type DNA-binding domain"/>
    <property type="match status" value="1"/>
</dbReference>
<evidence type="ECO:0000256" key="4">
    <source>
        <dbReference type="SAM" id="MobiDB-lite"/>
    </source>
</evidence>
<dbReference type="PANTHER" id="PTHR31001">
    <property type="entry name" value="UNCHARACTERIZED TRANSCRIPTIONAL REGULATORY PROTEIN"/>
    <property type="match status" value="1"/>
</dbReference>
<keyword evidence="3" id="KW-0539">Nucleus</keyword>
<comment type="subcellular location">
    <subcellularLocation>
        <location evidence="1">Nucleus</location>
    </subcellularLocation>
</comment>
<dbReference type="STRING" id="745531.A0A0C3NKG0"/>
<dbReference type="GO" id="GO:0005634">
    <property type="term" value="C:nucleus"/>
    <property type="evidence" value="ECO:0007669"/>
    <property type="project" value="UniProtKB-SubCell"/>
</dbReference>
<reference evidence="6 7" key="1">
    <citation type="journal article" date="2014" name="PLoS Genet.">
        <title>Analysis of the Phlebiopsis gigantea genome, transcriptome and secretome provides insight into its pioneer colonization strategies of wood.</title>
        <authorList>
            <person name="Hori C."/>
            <person name="Ishida T."/>
            <person name="Igarashi K."/>
            <person name="Samejima M."/>
            <person name="Suzuki H."/>
            <person name="Master E."/>
            <person name="Ferreira P."/>
            <person name="Ruiz-Duenas F.J."/>
            <person name="Held B."/>
            <person name="Canessa P."/>
            <person name="Larrondo L.F."/>
            <person name="Schmoll M."/>
            <person name="Druzhinina I.S."/>
            <person name="Kubicek C.P."/>
            <person name="Gaskell J.A."/>
            <person name="Kersten P."/>
            <person name="St John F."/>
            <person name="Glasner J."/>
            <person name="Sabat G."/>
            <person name="Splinter BonDurant S."/>
            <person name="Syed K."/>
            <person name="Yadav J."/>
            <person name="Mgbeahuruike A.C."/>
            <person name="Kovalchuk A."/>
            <person name="Asiegbu F.O."/>
            <person name="Lackner G."/>
            <person name="Hoffmeister D."/>
            <person name="Rencoret J."/>
            <person name="Gutierrez A."/>
            <person name="Sun H."/>
            <person name="Lindquist E."/>
            <person name="Barry K."/>
            <person name="Riley R."/>
            <person name="Grigoriev I.V."/>
            <person name="Henrissat B."/>
            <person name="Kues U."/>
            <person name="Berka R.M."/>
            <person name="Martinez A.T."/>
            <person name="Covert S.F."/>
            <person name="Blanchette R.A."/>
            <person name="Cullen D."/>
        </authorList>
    </citation>
    <scope>NUCLEOTIDE SEQUENCE [LARGE SCALE GENOMIC DNA]</scope>
    <source>
        <strain evidence="6 7">11061_1 CR5-6</strain>
    </source>
</reference>
<feature type="region of interest" description="Disordered" evidence="4">
    <location>
        <begin position="654"/>
        <end position="694"/>
    </location>
</feature>
<name>A0A0C3NKG0_PHLG1</name>
<evidence type="ECO:0000256" key="3">
    <source>
        <dbReference type="ARBA" id="ARBA00023242"/>
    </source>
</evidence>
<dbReference type="InterPro" id="IPR050613">
    <property type="entry name" value="Sec_Metabolite_Reg"/>
</dbReference>
<sequence>MASTGPSMSSDKGKRRGAPLSCAECRRLKLRCSRVFPCASCVKKGCAAICPDGSLTTGKGNRFVLANTEALHEKIQTLANRVRELEDALEVAHGHINSDTHPLLSHELRQIKRPLEREAPESPKDVEVDTAEAIDQVGSLSISDSGRTKFYGGMANAWYLLQNEEGGDDETENAEIALPTDLPWLGYTFPFATVTDTKLEVRRSLFNALPNSEKASHLAAIYYRHCAWMYTPIPENEFYSTVFARIYDQNIALDQDPIDSHRLAVLYMVFALGTLFDLEKQSLSLEATQYYQLARAALSMDPVLEHQTIPAIQALVLMCHFMFMSFRDGPRWGLMGLVVKLAQGLGLHRDGGKWNLDPEEAFRRRSLFWEVYTYDSWQSLTFGRPPSFSNAFVDCHMPEPEPQSAPDKGDEVEMTYTAWKHRFVSRCLNHVHEQAFGARIPSYKTIQELDKKVRNFHVPPSLRVPGFGGAKMMEVVQPSIQLTMQRHIVFAIKEISIFYLHRGFFARAIEDNPEDPLSSKFAQSVLAAYTSACTFVGLVKSLHSQHPQLTERHWFLFTHVFSCAIVLGSIAAKCPGMPFARSALMNLDSAYNLFEMVKETNRAGRVLPVLQKLKLRAVTAMSAHPQNNSAHPQSRQSSGDSIVKEEDDELAALGGKTRLVPSQRKSPSLPSPSSPQDSVQLHQTPSPQHSPMQPYSIEAHASHDHNGSHAMGQWSGGYQSPADGVNGYAGYYSTPAQGSGHWPHDNYGSQSMTSPIQYPPYSDIMSPVGTAYPLPHPTHSPIEMQIHGDPQASWHSFYAQYQQGMN</sequence>
<dbReference type="AlphaFoldDB" id="A0A0C3NKG0"/>
<gene>
    <name evidence="6" type="ORF">PHLGIDRAFT_108161</name>
</gene>
<keyword evidence="7" id="KW-1185">Reference proteome</keyword>
<dbReference type="PANTHER" id="PTHR31001:SF56">
    <property type="entry name" value="ZN(2)-C6 FUNGAL-TYPE DOMAIN-CONTAINING PROTEIN"/>
    <property type="match status" value="1"/>
</dbReference>
<dbReference type="Proteomes" id="UP000053257">
    <property type="component" value="Unassembled WGS sequence"/>
</dbReference>
<dbReference type="SUPFAM" id="SSF57701">
    <property type="entry name" value="Zn2/Cys6 DNA-binding domain"/>
    <property type="match status" value="1"/>
</dbReference>
<evidence type="ECO:0000259" key="5">
    <source>
        <dbReference type="PROSITE" id="PS50048"/>
    </source>
</evidence>